<sequence length="120" mass="12748">MRTCLAVSALTVQTQEDALEIQVTQPGLVTGQMRVALQANRVAGTKVGMLATAEIIVAAVAAVLREYRAHIDIPDPVLASTSGRALLEASAIPHHEVASDAALPCRHPMSLNWRFLPAQS</sequence>
<keyword evidence="1" id="KW-0418">Kinase</keyword>
<evidence type="ECO:0000313" key="2">
    <source>
        <dbReference type="Proteomes" id="UP001480082"/>
    </source>
</evidence>
<evidence type="ECO:0000313" key="1">
    <source>
        <dbReference type="EMBL" id="MER9288329.1"/>
    </source>
</evidence>
<keyword evidence="1" id="KW-0808">Transferase</keyword>
<keyword evidence="2" id="KW-1185">Reference proteome</keyword>
<name>A0ACC6T8Q0_9HYPH</name>
<organism evidence="1 2">
    <name type="scientific">Mesorhizobium australicum</name>
    <dbReference type="NCBI Taxonomy" id="536018"/>
    <lineage>
        <taxon>Bacteria</taxon>
        <taxon>Pseudomonadati</taxon>
        <taxon>Pseudomonadota</taxon>
        <taxon>Alphaproteobacteria</taxon>
        <taxon>Hyphomicrobiales</taxon>
        <taxon>Phyllobacteriaceae</taxon>
        <taxon>Mesorhizobium</taxon>
    </lineage>
</organism>
<reference evidence="1 2" key="1">
    <citation type="journal article" date="2024" name="Proc. Natl. Acad. Sci. U.S.A.">
        <title>The evolutionary genomics of adaptation to stress in wild rhizobium bacteria.</title>
        <authorList>
            <person name="Kehlet-Delgado H."/>
            <person name="Montoya A.P."/>
            <person name="Jensen K.T."/>
            <person name="Wendlandt C.E."/>
            <person name="Dexheimer C."/>
            <person name="Roberts M."/>
            <person name="Torres Martinez L."/>
            <person name="Friesen M.L."/>
            <person name="Griffitts J.S."/>
            <person name="Porter S.S."/>
        </authorList>
    </citation>
    <scope>NUCLEOTIDE SEQUENCE [LARGE SCALE GENOMIC DNA]</scope>
    <source>
        <strain evidence="1 2">M0468</strain>
    </source>
</reference>
<dbReference type="Proteomes" id="UP001480082">
    <property type="component" value="Unassembled WGS sequence"/>
</dbReference>
<gene>
    <name evidence="1" type="ORF">NKI81_31320</name>
</gene>
<dbReference type="EMBL" id="JAMYRI010000034">
    <property type="protein sequence ID" value="MER9288329.1"/>
    <property type="molecule type" value="Genomic_DNA"/>
</dbReference>
<accession>A0ACC6T8Q0</accession>
<comment type="caution">
    <text evidence="1">The sequence shown here is derived from an EMBL/GenBank/DDBJ whole genome shotgun (WGS) entry which is preliminary data.</text>
</comment>
<protein>
    <submittedName>
        <fullName evidence="1">Hydroxymethylpyrimidine/phosphomethylpyrimidine kinase</fullName>
    </submittedName>
</protein>
<proteinExistence type="predicted"/>